<comment type="caution">
    <text evidence="2">The sequence shown here is derived from an EMBL/GenBank/DDBJ whole genome shotgun (WGS) entry which is preliminary data.</text>
</comment>
<sequence length="292" mass="32704">MATIQIVSDLHLEATNAYNTIEIPPKAPYLALLGDIGNTEQAEPFTSFLDRQLRQFQVVLLVPGNHEPYRSTWEESKAFFRRYEDDVRQRRAVGEAIGSFVLLDRTRHDIPGTTVTILGCTLFSSVPAAKAPAVQTLLNDFKYIRDWAVEDHDRAHQADLDWLNAQVESLADGAEPGQPGRTIAVLTHHSPTADKRASNPRHENTPIHPAFVTDLARQPCWTARAVVLWAFGHTHFNCDFRDWRTGKRVYANQRGYFADVPGWDVGRVVEIPGQVPRCAGRLLGLTDGCVVN</sequence>
<dbReference type="EMBL" id="MU839014">
    <property type="protein sequence ID" value="KAK1765663.1"/>
    <property type="molecule type" value="Genomic_DNA"/>
</dbReference>
<name>A0AAJ0BYB8_9PEZI</name>
<feature type="domain" description="Calcineurin-like phosphoesterase" evidence="1">
    <location>
        <begin position="4"/>
        <end position="235"/>
    </location>
</feature>
<dbReference type="SUPFAM" id="SSF56300">
    <property type="entry name" value="Metallo-dependent phosphatases"/>
    <property type="match status" value="1"/>
</dbReference>
<dbReference type="Gene3D" id="3.60.21.10">
    <property type="match status" value="1"/>
</dbReference>
<keyword evidence="3" id="KW-1185">Reference proteome</keyword>
<dbReference type="InterPro" id="IPR004843">
    <property type="entry name" value="Calcineurin-like_PHP"/>
</dbReference>
<dbReference type="GO" id="GO:0016787">
    <property type="term" value="F:hydrolase activity"/>
    <property type="evidence" value="ECO:0007669"/>
    <property type="project" value="InterPro"/>
</dbReference>
<accession>A0AAJ0BYB8</accession>
<evidence type="ECO:0000313" key="3">
    <source>
        <dbReference type="Proteomes" id="UP001244011"/>
    </source>
</evidence>
<evidence type="ECO:0000313" key="2">
    <source>
        <dbReference type="EMBL" id="KAK1765663.1"/>
    </source>
</evidence>
<dbReference type="Proteomes" id="UP001244011">
    <property type="component" value="Unassembled WGS sequence"/>
</dbReference>
<protein>
    <submittedName>
        <fullName evidence="2">Metallo-dependent phosphatase-like protein</fullName>
    </submittedName>
</protein>
<dbReference type="InterPro" id="IPR029052">
    <property type="entry name" value="Metallo-depent_PP-like"/>
</dbReference>
<dbReference type="Pfam" id="PF00149">
    <property type="entry name" value="Metallophos"/>
    <property type="match status" value="1"/>
</dbReference>
<gene>
    <name evidence="2" type="ORF">QBC33DRAFT_571353</name>
</gene>
<evidence type="ECO:0000259" key="1">
    <source>
        <dbReference type="Pfam" id="PF00149"/>
    </source>
</evidence>
<dbReference type="PANTHER" id="PTHR37844:SF2">
    <property type="entry name" value="SER_THR PROTEIN PHOSPHATASE SUPERFAMILY (AFU_ORTHOLOGUE AFUA_1G14840)"/>
    <property type="match status" value="1"/>
</dbReference>
<dbReference type="RefSeq" id="XP_060281876.1">
    <property type="nucleotide sequence ID" value="XM_060430602.1"/>
</dbReference>
<reference evidence="2" key="1">
    <citation type="submission" date="2023-06" db="EMBL/GenBank/DDBJ databases">
        <title>Genome-scale phylogeny and comparative genomics of the fungal order Sordariales.</title>
        <authorList>
            <consortium name="Lawrence Berkeley National Laboratory"/>
            <person name="Hensen N."/>
            <person name="Bonometti L."/>
            <person name="Westerberg I."/>
            <person name="Brannstrom I.O."/>
            <person name="Guillou S."/>
            <person name="Cros-Aarteil S."/>
            <person name="Calhoun S."/>
            <person name="Haridas S."/>
            <person name="Kuo A."/>
            <person name="Mondo S."/>
            <person name="Pangilinan J."/>
            <person name="Riley R."/>
            <person name="Labutti K."/>
            <person name="Andreopoulos B."/>
            <person name="Lipzen A."/>
            <person name="Chen C."/>
            <person name="Yanf M."/>
            <person name="Daum C."/>
            <person name="Ng V."/>
            <person name="Clum A."/>
            <person name="Steindorff A."/>
            <person name="Ohm R."/>
            <person name="Martin F."/>
            <person name="Silar P."/>
            <person name="Natvig D."/>
            <person name="Lalanne C."/>
            <person name="Gautier V."/>
            <person name="Ament-Velasquez S.L."/>
            <person name="Kruys A."/>
            <person name="Hutchinson M.I."/>
            <person name="Powell A.J."/>
            <person name="Barry K."/>
            <person name="Miller A.N."/>
            <person name="Grigoriev I.V."/>
            <person name="Debuchy R."/>
            <person name="Gladieux P."/>
            <person name="Thoren M.H."/>
            <person name="Johannesson H."/>
        </authorList>
    </citation>
    <scope>NUCLEOTIDE SEQUENCE</scope>
    <source>
        <strain evidence="2">8032-3</strain>
    </source>
</reference>
<proteinExistence type="predicted"/>
<dbReference type="AlphaFoldDB" id="A0AAJ0BYB8"/>
<organism evidence="2 3">
    <name type="scientific">Phialemonium atrogriseum</name>
    <dbReference type="NCBI Taxonomy" id="1093897"/>
    <lineage>
        <taxon>Eukaryota</taxon>
        <taxon>Fungi</taxon>
        <taxon>Dikarya</taxon>
        <taxon>Ascomycota</taxon>
        <taxon>Pezizomycotina</taxon>
        <taxon>Sordariomycetes</taxon>
        <taxon>Sordariomycetidae</taxon>
        <taxon>Cephalothecales</taxon>
        <taxon>Cephalothecaceae</taxon>
        <taxon>Phialemonium</taxon>
    </lineage>
</organism>
<dbReference type="PANTHER" id="PTHR37844">
    <property type="entry name" value="SER/THR PROTEIN PHOSPHATASE SUPERFAMILY (AFU_ORTHOLOGUE AFUA_1G14840)"/>
    <property type="match status" value="1"/>
</dbReference>
<dbReference type="GeneID" id="85313789"/>